<evidence type="ECO:0000256" key="1">
    <source>
        <dbReference type="ARBA" id="ARBA00006594"/>
    </source>
</evidence>
<evidence type="ECO:0000313" key="5">
    <source>
        <dbReference type="Proteomes" id="UP000018914"/>
    </source>
</evidence>
<evidence type="ECO:0000259" key="3">
    <source>
        <dbReference type="Pfam" id="PF12161"/>
    </source>
</evidence>
<keyword evidence="5" id="KW-1185">Reference proteome</keyword>
<dbReference type="SUPFAM" id="SSF53335">
    <property type="entry name" value="S-adenosyl-L-methionine-dependent methyltransferases"/>
    <property type="match status" value="1"/>
</dbReference>
<dbReference type="EMBL" id="CP007028">
    <property type="protein sequence ID" value="AHE96757.1"/>
    <property type="molecule type" value="Genomic_DNA"/>
</dbReference>
<feature type="domain" description="N6 adenine-specific DNA methyltransferase N-terminal" evidence="3">
    <location>
        <begin position="6"/>
        <end position="43"/>
    </location>
</feature>
<dbReference type="OrthoDB" id="9814572at2"/>
<dbReference type="InterPro" id="IPR029063">
    <property type="entry name" value="SAM-dependent_MTases_sf"/>
</dbReference>
<dbReference type="GO" id="GO:0009307">
    <property type="term" value="P:DNA restriction-modification system"/>
    <property type="evidence" value="ECO:0007669"/>
    <property type="project" value="UniProtKB-KW"/>
</dbReference>
<evidence type="ECO:0000256" key="2">
    <source>
        <dbReference type="ARBA" id="ARBA00022747"/>
    </source>
</evidence>
<dbReference type="InterPro" id="IPR022749">
    <property type="entry name" value="D12N6_MeTrfase_N"/>
</dbReference>
<dbReference type="STRING" id="75906.THERU_01650"/>
<sequence length="57" mass="6768">MDIKELENWLWDIASILRGPVEAYNYKDYILPLIFLKRVSDVYCHIHYHGAKKLTSS</sequence>
<name>W0DHR1_9AQUI</name>
<dbReference type="AlphaFoldDB" id="W0DHR1"/>
<dbReference type="KEGG" id="trd:THERU_01650"/>
<dbReference type="Proteomes" id="UP000018914">
    <property type="component" value="Chromosome"/>
</dbReference>
<comment type="similarity">
    <text evidence="1">Belongs to the N(4)/N(6)-methyltransferase family.</text>
</comment>
<evidence type="ECO:0000313" key="4">
    <source>
        <dbReference type="EMBL" id="AHE96757.1"/>
    </source>
</evidence>
<reference evidence="4 5" key="1">
    <citation type="submission" date="2013-12" db="EMBL/GenBank/DDBJ databases">
        <authorList>
            <consortium name="DOE Joint Genome Institute"/>
            <person name="Eisen J."/>
            <person name="Huntemann M."/>
            <person name="Han J."/>
            <person name="Chen A."/>
            <person name="Kyrpides N."/>
            <person name="Mavromatis K."/>
            <person name="Markowitz V."/>
            <person name="Palaniappan K."/>
            <person name="Ivanova N."/>
            <person name="Schaumberg A."/>
            <person name="Pati A."/>
            <person name="Liolios K."/>
            <person name="Nordberg H.P."/>
            <person name="Cantor M.N."/>
            <person name="Hua S.X."/>
            <person name="Woyke T."/>
        </authorList>
    </citation>
    <scope>NUCLEOTIDE SEQUENCE [LARGE SCALE GENOMIC DNA]</scope>
    <source>
        <strain evidence="4 5">DSM 23557</strain>
    </source>
</reference>
<dbReference type="Gene3D" id="1.20.1260.30">
    <property type="match status" value="1"/>
</dbReference>
<accession>W0DHR1</accession>
<keyword evidence="2" id="KW-0680">Restriction system</keyword>
<gene>
    <name evidence="4" type="ORF">THERU_01650</name>
</gene>
<protein>
    <recommendedName>
        <fullName evidence="3">N6 adenine-specific DNA methyltransferase N-terminal domain-containing protein</fullName>
    </recommendedName>
</protein>
<proteinExistence type="inferred from homology"/>
<organism evidence="5">
    <name type="scientific">Thermocrinis ruber</name>
    <dbReference type="NCBI Taxonomy" id="75906"/>
    <lineage>
        <taxon>Bacteria</taxon>
        <taxon>Pseudomonadati</taxon>
        <taxon>Aquificota</taxon>
        <taxon>Aquificia</taxon>
        <taxon>Aquificales</taxon>
        <taxon>Aquificaceae</taxon>
        <taxon>Thermocrinis</taxon>
    </lineage>
</organism>
<dbReference type="InterPro" id="IPR038333">
    <property type="entry name" value="T1MK-like_N_sf"/>
</dbReference>
<dbReference type="HOGENOM" id="CLU_2995215_0_0_0"/>
<dbReference type="Pfam" id="PF12161">
    <property type="entry name" value="HsdM_N"/>
    <property type="match status" value="1"/>
</dbReference>
<dbReference type="eggNOG" id="COG0286">
    <property type="taxonomic scope" value="Bacteria"/>
</dbReference>